<dbReference type="Pfam" id="PF07686">
    <property type="entry name" value="V-set"/>
    <property type="match status" value="1"/>
</dbReference>
<dbReference type="InterPro" id="IPR013783">
    <property type="entry name" value="Ig-like_fold"/>
</dbReference>
<sequence length="132" mass="14898">MRHALIGILSVFLCPSAFSEISEVFQPPQVTTFQGGETHIYCNHTVSSYNSMQWYKQQPGQEPVILVYSYNSEHKNGRFSMVAFSSNLSTILTIDQTDLQDSEAVYYCGVRHSKESCGSHGLISCDMFNELR</sequence>
<comment type="subcellular location">
    <subcellularLocation>
        <location evidence="1">Cell membrane</location>
    </subcellularLocation>
</comment>
<evidence type="ECO:0000256" key="7">
    <source>
        <dbReference type="ARBA" id="ARBA00023180"/>
    </source>
</evidence>
<dbReference type="SMART" id="SM00406">
    <property type="entry name" value="IGv"/>
    <property type="match status" value="1"/>
</dbReference>
<feature type="domain" description="Ig-like" evidence="9">
    <location>
        <begin position="15"/>
        <end position="124"/>
    </location>
</feature>
<proteinExistence type="predicted"/>
<reference evidence="10" key="3">
    <citation type="submission" date="2025-09" db="UniProtKB">
        <authorList>
            <consortium name="Ensembl"/>
        </authorList>
    </citation>
    <scope>IDENTIFICATION</scope>
</reference>
<evidence type="ECO:0000256" key="5">
    <source>
        <dbReference type="ARBA" id="ARBA00023136"/>
    </source>
</evidence>
<keyword evidence="2" id="KW-1003">Cell membrane</keyword>
<evidence type="ECO:0000256" key="1">
    <source>
        <dbReference type="ARBA" id="ARBA00004236"/>
    </source>
</evidence>
<evidence type="ECO:0000256" key="2">
    <source>
        <dbReference type="ARBA" id="ARBA00022475"/>
    </source>
</evidence>
<protein>
    <recommendedName>
        <fullName evidence="9">Ig-like domain-containing protein</fullName>
    </recommendedName>
</protein>
<evidence type="ECO:0000313" key="10">
    <source>
        <dbReference type="Ensembl" id="ENSECRP00000014250.1"/>
    </source>
</evidence>
<evidence type="ECO:0000256" key="8">
    <source>
        <dbReference type="SAM" id="SignalP"/>
    </source>
</evidence>
<evidence type="ECO:0000259" key="9">
    <source>
        <dbReference type="PROSITE" id="PS50835"/>
    </source>
</evidence>
<dbReference type="SUPFAM" id="SSF48726">
    <property type="entry name" value="Immunoglobulin"/>
    <property type="match status" value="1"/>
</dbReference>
<organism evidence="10 11">
    <name type="scientific">Erpetoichthys calabaricus</name>
    <name type="common">Rope fish</name>
    <name type="synonym">Calamoichthys calabaricus</name>
    <dbReference type="NCBI Taxonomy" id="27687"/>
    <lineage>
        <taxon>Eukaryota</taxon>
        <taxon>Metazoa</taxon>
        <taxon>Chordata</taxon>
        <taxon>Craniata</taxon>
        <taxon>Vertebrata</taxon>
        <taxon>Euteleostomi</taxon>
        <taxon>Actinopterygii</taxon>
        <taxon>Polypteriformes</taxon>
        <taxon>Polypteridae</taxon>
        <taxon>Erpetoichthys</taxon>
    </lineage>
</organism>
<dbReference type="Proteomes" id="UP000694620">
    <property type="component" value="Chromosome 9"/>
</dbReference>
<dbReference type="GO" id="GO:0002376">
    <property type="term" value="P:immune system process"/>
    <property type="evidence" value="ECO:0007669"/>
    <property type="project" value="UniProtKB-KW"/>
</dbReference>
<feature type="signal peptide" evidence="8">
    <location>
        <begin position="1"/>
        <end position="19"/>
    </location>
</feature>
<evidence type="ECO:0000313" key="11">
    <source>
        <dbReference type="Proteomes" id="UP000694620"/>
    </source>
</evidence>
<dbReference type="GO" id="GO:0009617">
    <property type="term" value="P:response to bacterium"/>
    <property type="evidence" value="ECO:0007669"/>
    <property type="project" value="TreeGrafter"/>
</dbReference>
<dbReference type="InterPro" id="IPR036179">
    <property type="entry name" value="Ig-like_dom_sf"/>
</dbReference>
<evidence type="ECO:0000256" key="6">
    <source>
        <dbReference type="ARBA" id="ARBA00023157"/>
    </source>
</evidence>
<dbReference type="PANTHER" id="PTHR19433:SF111">
    <property type="entry name" value="T CELL RECEPTOR ALPHA VARIABLE 4"/>
    <property type="match status" value="1"/>
</dbReference>
<keyword evidence="3 8" id="KW-0732">Signal</keyword>
<name>A0A8C4X9C3_ERPCA</name>
<dbReference type="InterPro" id="IPR013106">
    <property type="entry name" value="Ig_V-set"/>
</dbReference>
<dbReference type="Ensembl" id="ENSECRT00000014497.1">
    <property type="protein sequence ID" value="ENSECRP00000014250.1"/>
    <property type="gene ID" value="ENSECRG00000009517.1"/>
</dbReference>
<dbReference type="PROSITE" id="PS50835">
    <property type="entry name" value="IG_LIKE"/>
    <property type="match status" value="1"/>
</dbReference>
<evidence type="ECO:0000256" key="4">
    <source>
        <dbReference type="ARBA" id="ARBA00022859"/>
    </source>
</evidence>
<keyword evidence="6" id="KW-1015">Disulfide bond</keyword>
<dbReference type="AlphaFoldDB" id="A0A8C4X9C3"/>
<dbReference type="GO" id="GO:0005886">
    <property type="term" value="C:plasma membrane"/>
    <property type="evidence" value="ECO:0007669"/>
    <property type="project" value="UniProtKB-SubCell"/>
</dbReference>
<keyword evidence="5" id="KW-0472">Membrane</keyword>
<feature type="chain" id="PRO_5034397647" description="Ig-like domain-containing protein" evidence="8">
    <location>
        <begin position="20"/>
        <end position="132"/>
    </location>
</feature>
<evidence type="ECO:0000256" key="3">
    <source>
        <dbReference type="ARBA" id="ARBA00022729"/>
    </source>
</evidence>
<dbReference type="GeneTree" id="ENSGT01150000288830"/>
<dbReference type="PANTHER" id="PTHR19433">
    <property type="entry name" value="T-CELL RECEPTOR ALPHA CHAIN V REGION-RELATED"/>
    <property type="match status" value="1"/>
</dbReference>
<dbReference type="InterPro" id="IPR007110">
    <property type="entry name" value="Ig-like_dom"/>
</dbReference>
<reference evidence="10" key="1">
    <citation type="submission" date="2021-06" db="EMBL/GenBank/DDBJ databases">
        <authorList>
            <consortium name="Wellcome Sanger Institute Data Sharing"/>
        </authorList>
    </citation>
    <scope>NUCLEOTIDE SEQUENCE [LARGE SCALE GENOMIC DNA]</scope>
</reference>
<keyword evidence="4" id="KW-0391">Immunity</keyword>
<dbReference type="Gene3D" id="2.60.40.10">
    <property type="entry name" value="Immunoglobulins"/>
    <property type="match status" value="1"/>
</dbReference>
<reference evidence="10" key="2">
    <citation type="submission" date="2025-08" db="UniProtKB">
        <authorList>
            <consortium name="Ensembl"/>
        </authorList>
    </citation>
    <scope>IDENTIFICATION</scope>
</reference>
<dbReference type="InterPro" id="IPR052051">
    <property type="entry name" value="TCR_complex_component"/>
</dbReference>
<accession>A0A8C4X9C3</accession>
<keyword evidence="11" id="KW-1185">Reference proteome</keyword>
<keyword evidence="7" id="KW-0325">Glycoprotein</keyword>